<dbReference type="EMBL" id="CM001368">
    <property type="protein sequence ID" value="EHJ47349.1"/>
    <property type="molecule type" value="Genomic_DNA"/>
</dbReference>
<reference evidence="4" key="1">
    <citation type="journal article" date="2015" name="Genome Announc.">
        <title>High-Quality Draft Genome Sequence of Desulfovibrio carbinoliphilus FW-101-2B, an Organic Acid-Oxidizing Sulfate-Reducing Bacterium Isolated from Uranium(VI)-Contaminated Groundwater.</title>
        <authorList>
            <person name="Ramsay B.D."/>
            <person name="Hwang C."/>
            <person name="Woo H.L."/>
            <person name="Carroll S.L."/>
            <person name="Lucas S."/>
            <person name="Han J."/>
            <person name="Lapidus A.L."/>
            <person name="Cheng J.F."/>
            <person name="Goodwin L.A."/>
            <person name="Pitluck S."/>
            <person name="Peters L."/>
            <person name="Chertkov O."/>
            <person name="Held B."/>
            <person name="Detter J.C."/>
            <person name="Han C.S."/>
            <person name="Tapia R."/>
            <person name="Land M.L."/>
            <person name="Hauser L.J."/>
            <person name="Kyrpides N.C."/>
            <person name="Ivanova N.N."/>
            <person name="Mikhailova N."/>
            <person name="Pagani I."/>
            <person name="Woyke T."/>
            <person name="Arkin A.P."/>
            <person name="Dehal P."/>
            <person name="Chivian D."/>
            <person name="Criddle C.S."/>
            <person name="Wu W."/>
            <person name="Chakraborty R."/>
            <person name="Hazen T.C."/>
            <person name="Fields M.W."/>
        </authorList>
    </citation>
    <scope>NUCLEOTIDE SEQUENCE [LARGE SCALE GENOMIC DNA]</scope>
    <source>
        <strain evidence="4">FW-101-2B</strain>
    </source>
</reference>
<dbReference type="PANTHER" id="PTHR36973:SF4">
    <property type="entry name" value="NODULATION PROTEIN"/>
    <property type="match status" value="1"/>
</dbReference>
<dbReference type="CDD" id="cd11301">
    <property type="entry name" value="Fut1_Fut2_like"/>
    <property type="match status" value="1"/>
</dbReference>
<accession>G7Q7P0</accession>
<dbReference type="InterPro" id="IPR006342">
    <property type="entry name" value="FkbM_mtfrase"/>
</dbReference>
<dbReference type="HOGENOM" id="CLU_358931_0_0_7"/>
<keyword evidence="3" id="KW-0489">Methyltransferase</keyword>
<dbReference type="GO" id="GO:0008171">
    <property type="term" value="F:O-methyltransferase activity"/>
    <property type="evidence" value="ECO:0007669"/>
    <property type="project" value="TreeGrafter"/>
</dbReference>
<feature type="domain" description="Methyltransferase FkbM" evidence="2">
    <location>
        <begin position="87"/>
        <end position="246"/>
    </location>
</feature>
<sequence length="780" mass="84123">MGSVTPETRPSATASSPPSRAPGPACGTTSSRTAGPNSSLRPMPEAGRPSPDAEAAARLGEAAARIRQGPEYRAAKRFVRPGAVVFDVGAHRGAWSLAVAEGVPSVALHLFEPLPGAFAALGATILRHFPEARLRNLALADMAGRLRFHHYRESPTWSGFFRRRGEEARGSVGAPEVLTVACDTLDAYCRTEGIFHIDFLKIDVEGAEPAVLRGAAGLLAAGAVDALQFEYGGTFADARATLRSAFDFLALRDYVLFTEADGDFTPVETWSDRLEDYAYANYLAVHRRLAGWFLGRPPAMLDLGAELRSRGIRPRGVIHIGAHEGRELAAYRAMGASPVLFIEANPAVAARLERNVAGEPDVFVAVCAATDGAAETATLHVTSMDQSSSLLPLGEHLALYPGIVETDAITVPAVSLDALLDRLGLDPAAFNLINIDIQGAELVALRGAAATLPRIEAINAEINYRELYQGCVLSHQLDAFLAGFGFVREAAVCPYDPSWGDALYVRRSILSMADLGQNGRFANQLFQYAFLRRHAARHRLTAQVPAWVGNFLFGAADPPPPRALPLVRQTSPVPATDAVAGADPPVRNVDLSGYFQFHSSFYAADKAFFRSLFAPVPEIKAPLDAALDRLLAGRRTLVALHLRRGDYGYGHFFVAPSAWYRDWLAAVWPHLPDPLLYIASDEPEKVLPDFADYASASRADLGDLGTIDAVCPCYPDFHVLTRADGLAISNSSFSFAAAMQNDRATVFMRPRLGLGKLIPFDPFDAEVLFRDETVESHGAP</sequence>
<organism evidence="3 4">
    <name type="scientific">Solidesulfovibrio carbinoliphilus subsp. oakridgensis</name>
    <dbReference type="NCBI Taxonomy" id="694327"/>
    <lineage>
        <taxon>Bacteria</taxon>
        <taxon>Pseudomonadati</taxon>
        <taxon>Thermodesulfobacteriota</taxon>
        <taxon>Desulfovibrionia</taxon>
        <taxon>Desulfovibrionales</taxon>
        <taxon>Desulfovibrionaceae</taxon>
        <taxon>Solidesulfovibrio</taxon>
    </lineage>
</organism>
<dbReference type="Proteomes" id="UP000004662">
    <property type="component" value="Chromosome"/>
</dbReference>
<dbReference type="OrthoDB" id="5329963at2"/>
<feature type="compositionally biased region" description="Low complexity" evidence="1">
    <location>
        <begin position="1"/>
        <end position="25"/>
    </location>
</feature>
<evidence type="ECO:0000256" key="1">
    <source>
        <dbReference type="SAM" id="MobiDB-lite"/>
    </source>
</evidence>
<dbReference type="PANTHER" id="PTHR36973">
    <property type="entry name" value="SLL1456 PROTEIN-RELATED"/>
    <property type="match status" value="1"/>
</dbReference>
<keyword evidence="3" id="KW-0808">Transferase</keyword>
<proteinExistence type="predicted"/>
<feature type="compositionally biased region" description="Polar residues" evidence="1">
    <location>
        <begin position="27"/>
        <end position="40"/>
    </location>
</feature>
<dbReference type="GO" id="GO:0032259">
    <property type="term" value="P:methylation"/>
    <property type="evidence" value="ECO:0007669"/>
    <property type="project" value="UniProtKB-KW"/>
</dbReference>
<name>G7Q7P0_9BACT</name>
<dbReference type="AlphaFoldDB" id="G7Q7P0"/>
<dbReference type="Pfam" id="PF05050">
    <property type="entry name" value="Methyltransf_21"/>
    <property type="match status" value="2"/>
</dbReference>
<evidence type="ECO:0000313" key="4">
    <source>
        <dbReference type="Proteomes" id="UP000004662"/>
    </source>
</evidence>
<evidence type="ECO:0000313" key="3">
    <source>
        <dbReference type="EMBL" id="EHJ47349.1"/>
    </source>
</evidence>
<dbReference type="NCBIfam" id="TIGR01444">
    <property type="entry name" value="fkbM_fam"/>
    <property type="match status" value="2"/>
</dbReference>
<dbReference type="SUPFAM" id="SSF53335">
    <property type="entry name" value="S-adenosyl-L-methionine-dependent methyltransferases"/>
    <property type="match status" value="2"/>
</dbReference>
<evidence type="ECO:0000259" key="2">
    <source>
        <dbReference type="Pfam" id="PF05050"/>
    </source>
</evidence>
<gene>
    <name evidence="3" type="ORF">DFW101_1340</name>
</gene>
<dbReference type="eggNOG" id="COG0438">
    <property type="taxonomic scope" value="Bacteria"/>
</dbReference>
<feature type="domain" description="Methyltransferase FkbM" evidence="2">
    <location>
        <begin position="319"/>
        <end position="486"/>
    </location>
</feature>
<dbReference type="STRING" id="694327.DFW101_1340"/>
<dbReference type="InterPro" id="IPR029063">
    <property type="entry name" value="SAM-dependent_MTases_sf"/>
</dbReference>
<dbReference type="Gene3D" id="3.40.50.150">
    <property type="entry name" value="Vaccinia Virus protein VP39"/>
    <property type="match status" value="2"/>
</dbReference>
<keyword evidence="4" id="KW-1185">Reference proteome</keyword>
<protein>
    <submittedName>
        <fullName evidence="3">Methyltransferase FkbM family</fullName>
    </submittedName>
</protein>
<dbReference type="InterPro" id="IPR053188">
    <property type="entry name" value="FkbM_Methyltransferase"/>
</dbReference>
<feature type="region of interest" description="Disordered" evidence="1">
    <location>
        <begin position="1"/>
        <end position="53"/>
    </location>
</feature>